<dbReference type="Pfam" id="PF00069">
    <property type="entry name" value="Pkinase"/>
    <property type="match status" value="1"/>
</dbReference>
<sequence length="455" mass="50943">MKAPVPAQQYLCRSIKGRSLIQASTTFGRPLRSNRSPLTPHEPHLRRLPLSRTTATHARTFPNEGFKVLPIDRKIEEEMLPGYRAERFYPVTLGEVFASRYQAVAKLGFGTTSTVWLKDALVTLKVCTAGQGATQELAISNHIKAIDGSEHPGKDRLRVALDDFNIIGPHGSHQCLVFPTVGMTYMDYQNLFPQRSIPKGVLRVTLLMILLGLDFTHQAGVVHTGKCPCLLIVHCELTNDVDISSNNIHLGANKAAIVKVELAELENPSPRKILVDRTIYLSYTMPITSDPLVISDFGAAVLGQPGQKHTGDVMPAVYRAPEIILGIEWDSKIDIWSVGVMIWDLFEGGRLFRATKDGHLNDEQHLAEMVSLIGPPPKEFLDRSDKCRQYWDAKGNWIAATPIPDQTLESRETRLEGKDKKLLLDLARKILRWLPEERPCAEALIEEDEFLNQHE</sequence>
<keyword evidence="3" id="KW-0808">Transferase</keyword>
<evidence type="ECO:0000256" key="4">
    <source>
        <dbReference type="ARBA" id="ARBA00022741"/>
    </source>
</evidence>
<keyword evidence="2" id="KW-0723">Serine/threonine-protein kinase</keyword>
<dbReference type="GO" id="GO:0005634">
    <property type="term" value="C:nucleus"/>
    <property type="evidence" value="ECO:0007669"/>
    <property type="project" value="TreeGrafter"/>
</dbReference>
<dbReference type="GO" id="GO:0000245">
    <property type="term" value="P:spliceosomal complex assembly"/>
    <property type="evidence" value="ECO:0007669"/>
    <property type="project" value="TreeGrafter"/>
</dbReference>
<dbReference type="SMART" id="SM00220">
    <property type="entry name" value="S_TKc"/>
    <property type="match status" value="1"/>
</dbReference>
<dbReference type="InterPro" id="IPR000719">
    <property type="entry name" value="Prot_kinase_dom"/>
</dbReference>
<comment type="caution">
    <text evidence="10">The sequence shown here is derived from an EMBL/GenBank/DDBJ whole genome shotgun (WGS) entry which is preliminary data.</text>
</comment>
<gene>
    <name evidence="10" type="ORF">CEP51_010851</name>
</gene>
<dbReference type="InterPro" id="IPR011009">
    <property type="entry name" value="Kinase-like_dom_sf"/>
</dbReference>
<evidence type="ECO:0000259" key="9">
    <source>
        <dbReference type="PROSITE" id="PS50011"/>
    </source>
</evidence>
<protein>
    <recommendedName>
        <fullName evidence="1">non-specific serine/threonine protein kinase</fullName>
        <ecNumber evidence="1">2.7.11.1</ecNumber>
    </recommendedName>
</protein>
<name>A0A428RD53_9HYPO</name>
<evidence type="ECO:0000256" key="7">
    <source>
        <dbReference type="ARBA" id="ARBA00047899"/>
    </source>
</evidence>
<evidence type="ECO:0000256" key="2">
    <source>
        <dbReference type="ARBA" id="ARBA00022527"/>
    </source>
</evidence>
<dbReference type="InterPro" id="IPR051334">
    <property type="entry name" value="SRPK"/>
</dbReference>
<dbReference type="PANTHER" id="PTHR47634">
    <property type="entry name" value="PROTEIN KINASE DOMAIN-CONTAINING PROTEIN-RELATED"/>
    <property type="match status" value="1"/>
</dbReference>
<keyword evidence="6" id="KW-0067">ATP-binding</keyword>
<dbReference type="Gene3D" id="1.10.510.10">
    <property type="entry name" value="Transferase(Phosphotransferase) domain 1"/>
    <property type="match status" value="1"/>
</dbReference>
<dbReference type="PROSITE" id="PS50011">
    <property type="entry name" value="PROTEIN_KINASE_DOM"/>
    <property type="match status" value="1"/>
</dbReference>
<comment type="catalytic activity">
    <reaction evidence="8">
        <text>L-seryl-[protein] + ATP = O-phospho-L-seryl-[protein] + ADP + H(+)</text>
        <dbReference type="Rhea" id="RHEA:17989"/>
        <dbReference type="Rhea" id="RHEA-COMP:9863"/>
        <dbReference type="Rhea" id="RHEA-COMP:11604"/>
        <dbReference type="ChEBI" id="CHEBI:15378"/>
        <dbReference type="ChEBI" id="CHEBI:29999"/>
        <dbReference type="ChEBI" id="CHEBI:30616"/>
        <dbReference type="ChEBI" id="CHEBI:83421"/>
        <dbReference type="ChEBI" id="CHEBI:456216"/>
        <dbReference type="EC" id="2.7.11.1"/>
    </reaction>
</comment>
<evidence type="ECO:0000256" key="5">
    <source>
        <dbReference type="ARBA" id="ARBA00022777"/>
    </source>
</evidence>
<dbReference type="EC" id="2.7.11.1" evidence="1"/>
<comment type="catalytic activity">
    <reaction evidence="7">
        <text>L-threonyl-[protein] + ATP = O-phospho-L-threonyl-[protein] + ADP + H(+)</text>
        <dbReference type="Rhea" id="RHEA:46608"/>
        <dbReference type="Rhea" id="RHEA-COMP:11060"/>
        <dbReference type="Rhea" id="RHEA-COMP:11605"/>
        <dbReference type="ChEBI" id="CHEBI:15378"/>
        <dbReference type="ChEBI" id="CHEBI:30013"/>
        <dbReference type="ChEBI" id="CHEBI:30616"/>
        <dbReference type="ChEBI" id="CHEBI:61977"/>
        <dbReference type="ChEBI" id="CHEBI:456216"/>
        <dbReference type="EC" id="2.7.11.1"/>
    </reaction>
</comment>
<dbReference type="GO" id="GO:0050684">
    <property type="term" value="P:regulation of mRNA processing"/>
    <property type="evidence" value="ECO:0007669"/>
    <property type="project" value="TreeGrafter"/>
</dbReference>
<reference evidence="10 11" key="1">
    <citation type="submission" date="2017-06" db="EMBL/GenBank/DDBJ databases">
        <title>Comparative genomic analysis of Ambrosia Fusariam Clade fungi.</title>
        <authorList>
            <person name="Stajich J.E."/>
            <person name="Carrillo J."/>
            <person name="Kijimoto T."/>
            <person name="Eskalen A."/>
            <person name="O'Donnell K."/>
            <person name="Kasson M."/>
        </authorList>
    </citation>
    <scope>NUCLEOTIDE SEQUENCE [LARGE SCALE GENOMIC DNA]</scope>
    <source>
        <strain evidence="10 11">NRRL62606</strain>
    </source>
</reference>
<evidence type="ECO:0000256" key="1">
    <source>
        <dbReference type="ARBA" id="ARBA00012513"/>
    </source>
</evidence>
<dbReference type="GO" id="GO:0005524">
    <property type="term" value="F:ATP binding"/>
    <property type="evidence" value="ECO:0007669"/>
    <property type="project" value="UniProtKB-KW"/>
</dbReference>
<keyword evidence="4" id="KW-0547">Nucleotide-binding</keyword>
<accession>A0A428RD53</accession>
<feature type="domain" description="Protein kinase" evidence="9">
    <location>
        <begin position="101"/>
        <end position="451"/>
    </location>
</feature>
<dbReference type="GO" id="GO:0004674">
    <property type="term" value="F:protein serine/threonine kinase activity"/>
    <property type="evidence" value="ECO:0007669"/>
    <property type="project" value="UniProtKB-KW"/>
</dbReference>
<dbReference type="AlphaFoldDB" id="A0A428RD53"/>
<dbReference type="Proteomes" id="UP000287972">
    <property type="component" value="Unassembled WGS sequence"/>
</dbReference>
<evidence type="ECO:0000256" key="6">
    <source>
        <dbReference type="ARBA" id="ARBA00022840"/>
    </source>
</evidence>
<dbReference type="SUPFAM" id="SSF56112">
    <property type="entry name" value="Protein kinase-like (PK-like)"/>
    <property type="match status" value="1"/>
</dbReference>
<dbReference type="Gene3D" id="3.30.200.20">
    <property type="entry name" value="Phosphorylase Kinase, domain 1"/>
    <property type="match status" value="1"/>
</dbReference>
<evidence type="ECO:0000256" key="3">
    <source>
        <dbReference type="ARBA" id="ARBA00022679"/>
    </source>
</evidence>
<evidence type="ECO:0000256" key="8">
    <source>
        <dbReference type="ARBA" id="ARBA00048679"/>
    </source>
</evidence>
<dbReference type="EMBL" id="NKCL01000348">
    <property type="protein sequence ID" value="RSL75451.1"/>
    <property type="molecule type" value="Genomic_DNA"/>
</dbReference>
<evidence type="ECO:0000313" key="10">
    <source>
        <dbReference type="EMBL" id="RSL75451.1"/>
    </source>
</evidence>
<proteinExistence type="predicted"/>
<evidence type="ECO:0000313" key="11">
    <source>
        <dbReference type="Proteomes" id="UP000287972"/>
    </source>
</evidence>
<dbReference type="GO" id="GO:0005737">
    <property type="term" value="C:cytoplasm"/>
    <property type="evidence" value="ECO:0007669"/>
    <property type="project" value="TreeGrafter"/>
</dbReference>
<keyword evidence="11" id="KW-1185">Reference proteome</keyword>
<organism evidence="10 11">
    <name type="scientific">Fusarium floridanum</name>
    <dbReference type="NCBI Taxonomy" id="1325733"/>
    <lineage>
        <taxon>Eukaryota</taxon>
        <taxon>Fungi</taxon>
        <taxon>Dikarya</taxon>
        <taxon>Ascomycota</taxon>
        <taxon>Pezizomycotina</taxon>
        <taxon>Sordariomycetes</taxon>
        <taxon>Hypocreomycetidae</taxon>
        <taxon>Hypocreales</taxon>
        <taxon>Nectriaceae</taxon>
        <taxon>Fusarium</taxon>
        <taxon>Fusarium solani species complex</taxon>
    </lineage>
</organism>
<dbReference type="PANTHER" id="PTHR47634:SF9">
    <property type="entry name" value="PROTEIN KINASE DOMAIN-CONTAINING PROTEIN-RELATED"/>
    <property type="match status" value="1"/>
</dbReference>
<keyword evidence="5" id="KW-0418">Kinase</keyword>